<evidence type="ECO:0000256" key="6">
    <source>
        <dbReference type="ARBA" id="ARBA00022448"/>
    </source>
</evidence>
<evidence type="ECO:0000256" key="2">
    <source>
        <dbReference type="ARBA" id="ARBA00004123"/>
    </source>
</evidence>
<reference evidence="14 15" key="1">
    <citation type="journal article" date="2017" name="Nat. Ecol. Evol.">
        <title>Scallop genome provides insights into evolution of bilaterian karyotype and development.</title>
        <authorList>
            <person name="Wang S."/>
            <person name="Zhang J."/>
            <person name="Jiao W."/>
            <person name="Li J."/>
            <person name="Xun X."/>
            <person name="Sun Y."/>
            <person name="Guo X."/>
            <person name="Huan P."/>
            <person name="Dong B."/>
            <person name="Zhang L."/>
            <person name="Hu X."/>
            <person name="Sun X."/>
            <person name="Wang J."/>
            <person name="Zhao C."/>
            <person name="Wang Y."/>
            <person name="Wang D."/>
            <person name="Huang X."/>
            <person name="Wang R."/>
            <person name="Lv J."/>
            <person name="Li Y."/>
            <person name="Zhang Z."/>
            <person name="Liu B."/>
            <person name="Lu W."/>
            <person name="Hui Y."/>
            <person name="Liang J."/>
            <person name="Zhou Z."/>
            <person name="Hou R."/>
            <person name="Li X."/>
            <person name="Liu Y."/>
            <person name="Li H."/>
            <person name="Ning X."/>
            <person name="Lin Y."/>
            <person name="Zhao L."/>
            <person name="Xing Q."/>
            <person name="Dou J."/>
            <person name="Li Y."/>
            <person name="Mao J."/>
            <person name="Guo H."/>
            <person name="Dou H."/>
            <person name="Li T."/>
            <person name="Mu C."/>
            <person name="Jiang W."/>
            <person name="Fu Q."/>
            <person name="Fu X."/>
            <person name="Miao Y."/>
            <person name="Liu J."/>
            <person name="Yu Q."/>
            <person name="Li R."/>
            <person name="Liao H."/>
            <person name="Li X."/>
            <person name="Kong Y."/>
            <person name="Jiang Z."/>
            <person name="Chourrout D."/>
            <person name="Li R."/>
            <person name="Bao Z."/>
        </authorList>
    </citation>
    <scope>NUCLEOTIDE SEQUENCE [LARGE SCALE GENOMIC DNA]</scope>
    <source>
        <strain evidence="14 15">PY_sf001</strain>
    </source>
</reference>
<dbReference type="EMBL" id="NEDP02005158">
    <property type="protein sequence ID" value="OWF43162.1"/>
    <property type="molecule type" value="Genomic_DNA"/>
</dbReference>
<dbReference type="GO" id="GO:0006606">
    <property type="term" value="P:protein import into nucleus"/>
    <property type="evidence" value="ECO:0007669"/>
    <property type="project" value="InterPro"/>
</dbReference>
<dbReference type="STRING" id="6573.A0A210Q371"/>
<comment type="similarity">
    <text evidence="4">Belongs to the snurportin family.</text>
</comment>
<dbReference type="AlphaFoldDB" id="A0A210Q371"/>
<evidence type="ECO:0000259" key="13">
    <source>
        <dbReference type="PROSITE" id="PS51214"/>
    </source>
</evidence>
<dbReference type="Gene3D" id="3.30.470.30">
    <property type="entry name" value="DNA ligase/mRNA capping enzyme"/>
    <property type="match status" value="2"/>
</dbReference>
<dbReference type="Pfam" id="PF21974">
    <property type="entry name" value="SPN1_m3Gcap_bd"/>
    <property type="match status" value="2"/>
</dbReference>
<evidence type="ECO:0000256" key="10">
    <source>
        <dbReference type="ARBA" id="ARBA00031454"/>
    </source>
</evidence>
<evidence type="ECO:0000256" key="7">
    <source>
        <dbReference type="ARBA" id="ARBA00022490"/>
    </source>
</evidence>
<dbReference type="GO" id="GO:0005737">
    <property type="term" value="C:cytoplasm"/>
    <property type="evidence" value="ECO:0007669"/>
    <property type="project" value="UniProtKB-SubCell"/>
</dbReference>
<feature type="region of interest" description="Disordered" evidence="12">
    <location>
        <begin position="322"/>
        <end position="381"/>
    </location>
</feature>
<comment type="caution">
    <text evidence="14">The sequence shown here is derived from an EMBL/GenBank/DDBJ whole genome shotgun (WGS) entry which is preliminary data.</text>
</comment>
<dbReference type="Pfam" id="PF11538">
    <property type="entry name" value="Snurportin1"/>
    <property type="match status" value="1"/>
</dbReference>
<dbReference type="OrthoDB" id="10003593at2759"/>
<dbReference type="GO" id="GO:0061608">
    <property type="term" value="F:nuclear import signal receptor activity"/>
    <property type="evidence" value="ECO:0007669"/>
    <property type="project" value="InterPro"/>
</dbReference>
<sequence length="770" mass="87599">MDELTAQLAADFSVSSDPNSIAAQHPRFTQYKSRGDGPDQNTRRSRILKAQKRQRFDYLCHMRCLSEDTWEKADAESVASNDSMEVQMEGEEVKLRKPGRNFKNQLMMSEWLVEVPGDFAEEWSTVICPWGKRCLVIASRGRTSAYSRGGYRINTFPSLLPGGCKSQPGRFKDNVILDCLYNETEGTYYVLDIMCWKNHPVYDSETEFRFYWLHSKFSEEPELSQKSDGNPYKFVALPNFACTPESISSAVNTANFEIDGILFYHKRTHYTFGSTPLVVWLKPYMLPEILKIQVTDKIMEAKPDSYTDYAAHMTVVAEEKEKAKELRKQKGSEKQPGVKILQREQGKGDAGEQGVKSNKQTSGGGGGGGRRGKGRRKRGGAEAHMDVMFSEWMTDVPEDLAKNWFMMICPKGKRNLVISAQGRTFTQSKQGMLLEDFPSCLPGGNVGDQKGMSVLDCIYDKKDDVYYVLDMMFWKNQDMTDCDSEFRIFWMNERLGEQKSITRRSNVNPHKFVPLKPVACTKKMLSLAMNSTNFDVDGVLFYHKTLPYRPGISSQILWLKPYMMSEALEVEVPSHMSVAPSIYTSFADHVALVKEELGEKKSTRTGGRHKDKPCIDIDKIVEDIGDLYISKREMEANTIGPVPMRNRTQTSVWRPEHSSRRQGDGLLGDPRQMYGADYYGQGSFYQGHYNQWCNNQGYNNQAGYCDQGYTGYQAWNSQNYSRANNLPAVGVQGAWGYEDHKKARQPKGRGGLLKLSAMDSYKKTHKIFKE</sequence>
<name>A0A210Q371_MIZYE</name>
<dbReference type="InterPro" id="IPR047857">
    <property type="entry name" value="Snurportin1_C"/>
</dbReference>
<feature type="domain" description="IBB" evidence="13">
    <location>
        <begin position="11"/>
        <end position="73"/>
    </location>
</feature>
<dbReference type="InterPro" id="IPR002652">
    <property type="entry name" value="Importin-a_IBB"/>
</dbReference>
<evidence type="ECO:0000256" key="4">
    <source>
        <dbReference type="ARBA" id="ARBA00007540"/>
    </source>
</evidence>
<dbReference type="CDD" id="cd09232">
    <property type="entry name" value="Snurportin-1_C"/>
    <property type="match status" value="2"/>
</dbReference>
<feature type="region of interest" description="Disordered" evidence="12">
    <location>
        <begin position="641"/>
        <end position="667"/>
    </location>
</feature>
<dbReference type="GO" id="GO:0003723">
    <property type="term" value="F:RNA binding"/>
    <property type="evidence" value="ECO:0007669"/>
    <property type="project" value="UniProtKB-KW"/>
</dbReference>
<dbReference type="PANTHER" id="PTHR13403:SF6">
    <property type="entry name" value="SNURPORTIN-1"/>
    <property type="match status" value="1"/>
</dbReference>
<dbReference type="InterPro" id="IPR024721">
    <property type="entry name" value="Snurportin-1_N"/>
</dbReference>
<organism evidence="14 15">
    <name type="scientific">Mizuhopecten yessoensis</name>
    <name type="common">Japanese scallop</name>
    <name type="synonym">Patinopecten yessoensis</name>
    <dbReference type="NCBI Taxonomy" id="6573"/>
    <lineage>
        <taxon>Eukaryota</taxon>
        <taxon>Metazoa</taxon>
        <taxon>Spiralia</taxon>
        <taxon>Lophotrochozoa</taxon>
        <taxon>Mollusca</taxon>
        <taxon>Bivalvia</taxon>
        <taxon>Autobranchia</taxon>
        <taxon>Pteriomorphia</taxon>
        <taxon>Pectinida</taxon>
        <taxon>Pectinoidea</taxon>
        <taxon>Pectinidae</taxon>
        <taxon>Mizuhopecten</taxon>
    </lineage>
</organism>
<evidence type="ECO:0000256" key="12">
    <source>
        <dbReference type="SAM" id="MobiDB-lite"/>
    </source>
</evidence>
<evidence type="ECO:0000256" key="9">
    <source>
        <dbReference type="ARBA" id="ARBA00023242"/>
    </source>
</evidence>
<keyword evidence="9" id="KW-0539">Nucleus</keyword>
<accession>A0A210Q371</accession>
<dbReference type="InterPro" id="IPR017336">
    <property type="entry name" value="Snurportin-1"/>
</dbReference>
<evidence type="ECO:0000256" key="8">
    <source>
        <dbReference type="ARBA" id="ARBA00022884"/>
    </source>
</evidence>
<dbReference type="GO" id="GO:0005634">
    <property type="term" value="C:nucleus"/>
    <property type="evidence" value="ECO:0007669"/>
    <property type="project" value="UniProtKB-SubCell"/>
</dbReference>
<keyword evidence="8" id="KW-0694">RNA-binding</keyword>
<keyword evidence="6 11" id="KW-0813">Transport</keyword>
<dbReference type="SUPFAM" id="SSF56091">
    <property type="entry name" value="DNA ligase/mRNA capping enzyme, catalytic domain"/>
    <property type="match status" value="2"/>
</dbReference>
<protein>
    <recommendedName>
        <fullName evidence="5">Snurportin-1</fullName>
    </recommendedName>
    <alternativeName>
        <fullName evidence="10">RNA U transporter 1</fullName>
    </alternativeName>
</protein>
<dbReference type="PANTHER" id="PTHR13403">
    <property type="entry name" value="SNURPORTIN1 RNUT1 PROTEIN RNA, U TRANSPORTER 1"/>
    <property type="match status" value="1"/>
</dbReference>
<evidence type="ECO:0000256" key="1">
    <source>
        <dbReference type="ARBA" id="ARBA00003975"/>
    </source>
</evidence>
<evidence type="ECO:0000313" key="14">
    <source>
        <dbReference type="EMBL" id="OWF43162.1"/>
    </source>
</evidence>
<feature type="compositionally biased region" description="Basic and acidic residues" evidence="12">
    <location>
        <begin position="341"/>
        <end position="350"/>
    </location>
</feature>
<keyword evidence="7" id="KW-0963">Cytoplasm</keyword>
<comment type="subcellular location">
    <subcellularLocation>
        <location evidence="3">Cytoplasm</location>
    </subcellularLocation>
    <subcellularLocation>
        <location evidence="2">Nucleus</location>
    </subcellularLocation>
</comment>
<evidence type="ECO:0000256" key="11">
    <source>
        <dbReference type="PROSITE-ProRule" id="PRU00561"/>
    </source>
</evidence>
<evidence type="ECO:0000256" key="5">
    <source>
        <dbReference type="ARBA" id="ARBA00016034"/>
    </source>
</evidence>
<comment type="function">
    <text evidence="1">Functions as an U snRNP-specific nuclear import adapter. Involved in the trimethylguanosine (m3G)-cap-dependent nuclear import of U snRNPs. Binds specifically to the terminal m3G-cap U snRNAs.</text>
</comment>
<feature type="compositionally biased region" description="Basic and acidic residues" evidence="12">
    <location>
        <begin position="322"/>
        <end position="333"/>
    </location>
</feature>
<evidence type="ECO:0000256" key="3">
    <source>
        <dbReference type="ARBA" id="ARBA00004496"/>
    </source>
</evidence>
<gene>
    <name evidence="14" type="ORF">KP79_PYT14840</name>
</gene>
<evidence type="ECO:0000313" key="15">
    <source>
        <dbReference type="Proteomes" id="UP000242188"/>
    </source>
</evidence>
<dbReference type="Proteomes" id="UP000242188">
    <property type="component" value="Unassembled WGS sequence"/>
</dbReference>
<dbReference type="PROSITE" id="PS51214">
    <property type="entry name" value="IBB"/>
    <property type="match status" value="1"/>
</dbReference>
<keyword evidence="15" id="KW-1185">Reference proteome</keyword>
<feature type="compositionally biased region" description="Basic and acidic residues" evidence="12">
    <location>
        <begin position="654"/>
        <end position="663"/>
    </location>
</feature>
<dbReference type="GO" id="GO:0061015">
    <property type="term" value="P:snRNA import into nucleus"/>
    <property type="evidence" value="ECO:0007669"/>
    <property type="project" value="InterPro"/>
</dbReference>
<proteinExistence type="inferred from homology"/>